<dbReference type="STRING" id="1447883.A0A2B7WYB2"/>
<feature type="region of interest" description="Disordered" evidence="2">
    <location>
        <begin position="92"/>
        <end position="123"/>
    </location>
</feature>
<reference evidence="3 4" key="1">
    <citation type="submission" date="2017-10" db="EMBL/GenBank/DDBJ databases">
        <title>Comparative genomics in systemic dimorphic fungi from Ajellomycetaceae.</title>
        <authorList>
            <person name="Munoz J.F."/>
            <person name="Mcewen J.G."/>
            <person name="Clay O.K."/>
            <person name="Cuomo C.A."/>
        </authorList>
    </citation>
    <scope>NUCLEOTIDE SEQUENCE [LARGE SCALE GENOMIC DNA]</scope>
    <source>
        <strain evidence="3 4">UAMH7299</strain>
    </source>
</reference>
<dbReference type="EMBL" id="PDNA01000235">
    <property type="protein sequence ID" value="PGH01553.1"/>
    <property type="molecule type" value="Genomic_DNA"/>
</dbReference>
<name>A0A2B7WYB2_POLH7</name>
<protein>
    <submittedName>
        <fullName evidence="3">Haloacid dehalogenase, type II</fullName>
    </submittedName>
</protein>
<evidence type="ECO:0000313" key="3">
    <source>
        <dbReference type="EMBL" id="PGH01553.1"/>
    </source>
</evidence>
<evidence type="ECO:0000256" key="1">
    <source>
        <dbReference type="ARBA" id="ARBA00022801"/>
    </source>
</evidence>
<dbReference type="InterPro" id="IPR023214">
    <property type="entry name" value="HAD_sf"/>
</dbReference>
<gene>
    <name evidence="3" type="ORF">AJ80_08988</name>
</gene>
<dbReference type="PANTHER" id="PTHR43316">
    <property type="entry name" value="HYDROLASE, HALOACID DELAHOGENASE-RELATED"/>
    <property type="match status" value="1"/>
</dbReference>
<keyword evidence="4" id="KW-1185">Reference proteome</keyword>
<evidence type="ECO:0000313" key="4">
    <source>
        <dbReference type="Proteomes" id="UP000224634"/>
    </source>
</evidence>
<dbReference type="GO" id="GO:0016787">
    <property type="term" value="F:hydrolase activity"/>
    <property type="evidence" value="ECO:0007669"/>
    <property type="project" value="UniProtKB-KW"/>
</dbReference>
<dbReference type="Gene3D" id="1.10.150.750">
    <property type="match status" value="1"/>
</dbReference>
<proteinExistence type="predicted"/>
<dbReference type="OrthoDB" id="444127at2759"/>
<feature type="compositionally biased region" description="Pro residues" evidence="2">
    <location>
        <begin position="96"/>
        <end position="105"/>
    </location>
</feature>
<sequence length="317" mass="34590">MTTQHQQQKRPLTSFTLISLDIYGTLINWESGIFTGLQPLTSRLPPSHPLKSDLSSVGAAFAAHERTIQAQTPDLTYDRVLKGAYEGLARELDALPTPPPPPPPAATAARDGEHGQASSAEEVLLDAESTTFAESISVWPAFADTISALRALKKRFKLVPLSNVDRTSFEKTLRGGLAGLHDDDGQQQKPFFDAVYTAQNIGSYKPSLRNFEFLIENVKREFGVEKEDVLHVAQSLFHDHEPAMKVGLESVWIARGQDGGKKTMGGDVEEFLGTGGGGGGEGEEGKKRVGFGWRFATLAELVQAVEREEEEELKMKG</sequence>
<dbReference type="AlphaFoldDB" id="A0A2B7WYB2"/>
<evidence type="ECO:0000256" key="2">
    <source>
        <dbReference type="SAM" id="MobiDB-lite"/>
    </source>
</evidence>
<dbReference type="SUPFAM" id="SSF56784">
    <property type="entry name" value="HAD-like"/>
    <property type="match status" value="1"/>
</dbReference>
<accession>A0A2B7WYB2</accession>
<dbReference type="Gene3D" id="3.40.50.1000">
    <property type="entry name" value="HAD superfamily/HAD-like"/>
    <property type="match status" value="1"/>
</dbReference>
<dbReference type="InterPro" id="IPR051540">
    <property type="entry name" value="S-2-haloacid_dehalogenase"/>
</dbReference>
<dbReference type="Pfam" id="PF00702">
    <property type="entry name" value="Hydrolase"/>
    <property type="match status" value="1"/>
</dbReference>
<dbReference type="PANTHER" id="PTHR43316:SF9">
    <property type="entry name" value="ACID DEHALOGENASE, PUTATIVE (AFU_ORTHOLOGUE AFUA_6G14460)-RELATED"/>
    <property type="match status" value="1"/>
</dbReference>
<comment type="caution">
    <text evidence="3">The sequence shown here is derived from an EMBL/GenBank/DDBJ whole genome shotgun (WGS) entry which is preliminary data.</text>
</comment>
<keyword evidence="1" id="KW-0378">Hydrolase</keyword>
<dbReference type="Proteomes" id="UP000224634">
    <property type="component" value="Unassembled WGS sequence"/>
</dbReference>
<dbReference type="InterPro" id="IPR036412">
    <property type="entry name" value="HAD-like_sf"/>
</dbReference>
<organism evidence="3 4">
    <name type="scientific">Polytolypa hystricis (strain UAMH7299)</name>
    <dbReference type="NCBI Taxonomy" id="1447883"/>
    <lineage>
        <taxon>Eukaryota</taxon>
        <taxon>Fungi</taxon>
        <taxon>Dikarya</taxon>
        <taxon>Ascomycota</taxon>
        <taxon>Pezizomycotina</taxon>
        <taxon>Eurotiomycetes</taxon>
        <taxon>Eurotiomycetidae</taxon>
        <taxon>Onygenales</taxon>
        <taxon>Onygenales incertae sedis</taxon>
        <taxon>Polytolypa</taxon>
    </lineage>
</organism>